<dbReference type="Pfam" id="PF00903">
    <property type="entry name" value="Glyoxalase"/>
    <property type="match status" value="1"/>
</dbReference>
<evidence type="ECO:0000259" key="1">
    <source>
        <dbReference type="PROSITE" id="PS51819"/>
    </source>
</evidence>
<name>A0A1N7FUQ8_9RHOB</name>
<dbReference type="InterPro" id="IPR029068">
    <property type="entry name" value="Glyas_Bleomycin-R_OHBP_Dase"/>
</dbReference>
<keyword evidence="2" id="KW-0560">Oxidoreductase</keyword>
<dbReference type="EMBL" id="FTNV01000001">
    <property type="protein sequence ID" value="SIS04123.1"/>
    <property type="molecule type" value="Genomic_DNA"/>
</dbReference>
<gene>
    <name evidence="2" type="ORF">SAMN05421666_1393</name>
</gene>
<reference evidence="2 3" key="1">
    <citation type="submission" date="2017-01" db="EMBL/GenBank/DDBJ databases">
        <authorList>
            <person name="Mah S.A."/>
            <person name="Swanson W.J."/>
            <person name="Moy G.W."/>
            <person name="Vacquier V.D."/>
        </authorList>
    </citation>
    <scope>NUCLEOTIDE SEQUENCE [LARGE SCALE GENOMIC DNA]</scope>
    <source>
        <strain evidence="2 3">DSM 29590</strain>
    </source>
</reference>
<dbReference type="InterPro" id="IPR004360">
    <property type="entry name" value="Glyas_Fos-R_dOase_dom"/>
</dbReference>
<proteinExistence type="predicted"/>
<dbReference type="Proteomes" id="UP000186019">
    <property type="component" value="Unassembled WGS sequence"/>
</dbReference>
<sequence length="139" mass="15494">MAMPQPPEAVLETALYAENLEETAVFYKDIIGLEEEVRVDGRHIFLRCKTSMILLFDPEATQDSSGKFPVPPHGAKGEGHVCFRAGPDDLDAWAAHFAARNVEIEADFEWPNGARSIYVRDPARNSVEFAEAKLWGFDA</sequence>
<organism evidence="2 3">
    <name type="scientific">Roseovarius nanhaiticus</name>
    <dbReference type="NCBI Taxonomy" id="573024"/>
    <lineage>
        <taxon>Bacteria</taxon>
        <taxon>Pseudomonadati</taxon>
        <taxon>Pseudomonadota</taxon>
        <taxon>Alphaproteobacteria</taxon>
        <taxon>Rhodobacterales</taxon>
        <taxon>Roseobacteraceae</taxon>
        <taxon>Roseovarius</taxon>
    </lineage>
</organism>
<accession>A0A1N7FUQ8</accession>
<evidence type="ECO:0000313" key="2">
    <source>
        <dbReference type="EMBL" id="SIS04123.1"/>
    </source>
</evidence>
<dbReference type="InterPro" id="IPR037523">
    <property type="entry name" value="VOC_core"/>
</dbReference>
<dbReference type="PANTHER" id="PTHR21366:SF22">
    <property type="entry name" value="VOC DOMAIN-CONTAINING PROTEIN"/>
    <property type="match status" value="1"/>
</dbReference>
<dbReference type="OrthoDB" id="9812656at2"/>
<dbReference type="PANTHER" id="PTHR21366">
    <property type="entry name" value="GLYOXALASE FAMILY PROTEIN"/>
    <property type="match status" value="1"/>
</dbReference>
<protein>
    <submittedName>
        <fullName evidence="2">Glyoxalase/Bleomycin resistance protein/Dioxygenase superfamily protein</fullName>
    </submittedName>
</protein>
<dbReference type="GO" id="GO:0051213">
    <property type="term" value="F:dioxygenase activity"/>
    <property type="evidence" value="ECO:0007669"/>
    <property type="project" value="UniProtKB-KW"/>
</dbReference>
<keyword evidence="2" id="KW-0223">Dioxygenase</keyword>
<feature type="domain" description="VOC" evidence="1">
    <location>
        <begin position="9"/>
        <end position="132"/>
    </location>
</feature>
<dbReference type="InterPro" id="IPR050383">
    <property type="entry name" value="GlyoxalaseI/FosfomycinResist"/>
</dbReference>
<dbReference type="AlphaFoldDB" id="A0A1N7FUQ8"/>
<dbReference type="PROSITE" id="PS51819">
    <property type="entry name" value="VOC"/>
    <property type="match status" value="1"/>
</dbReference>
<dbReference type="STRING" id="573024.SAMN05216208_0743"/>
<dbReference type="Gene3D" id="3.10.180.10">
    <property type="entry name" value="2,3-Dihydroxybiphenyl 1,2-Dioxygenase, domain 1"/>
    <property type="match status" value="1"/>
</dbReference>
<dbReference type="RefSeq" id="WP_083687006.1">
    <property type="nucleotide sequence ID" value="NZ_FOAC01000001.1"/>
</dbReference>
<evidence type="ECO:0000313" key="3">
    <source>
        <dbReference type="Proteomes" id="UP000186019"/>
    </source>
</evidence>
<keyword evidence="3" id="KW-1185">Reference proteome</keyword>
<dbReference type="SUPFAM" id="SSF54593">
    <property type="entry name" value="Glyoxalase/Bleomycin resistance protein/Dihydroxybiphenyl dioxygenase"/>
    <property type="match status" value="1"/>
</dbReference>